<keyword evidence="15" id="KW-0804">Transcription</keyword>
<dbReference type="eggNOG" id="KOG1633">
    <property type="taxonomic scope" value="Eukaryota"/>
</dbReference>
<dbReference type="SMART" id="SM00558">
    <property type="entry name" value="JmjC"/>
    <property type="match status" value="1"/>
</dbReference>
<dbReference type="SUPFAM" id="SSF57903">
    <property type="entry name" value="FYVE/PHD zinc finger"/>
    <property type="match status" value="1"/>
</dbReference>
<dbReference type="InterPro" id="IPR041070">
    <property type="entry name" value="JHD"/>
</dbReference>
<dbReference type="GO" id="GO:0140680">
    <property type="term" value="F:histone H3K36me/H3K36me2 demethylase activity"/>
    <property type="evidence" value="ECO:0007669"/>
    <property type="project" value="UniProtKB-EC"/>
</dbReference>
<dbReference type="InterPro" id="IPR019786">
    <property type="entry name" value="Zinc_finger_PHD-type_CS"/>
</dbReference>
<dbReference type="GO" id="GO:0008270">
    <property type="term" value="F:zinc ion binding"/>
    <property type="evidence" value="ECO:0007669"/>
    <property type="project" value="UniProtKB-KW"/>
</dbReference>
<evidence type="ECO:0000256" key="11">
    <source>
        <dbReference type="ARBA" id="ARBA00022964"/>
    </source>
</evidence>
<dbReference type="InterPro" id="IPR050690">
    <property type="entry name" value="JHDM1_Histone_Demethylase"/>
</dbReference>
<evidence type="ECO:0000256" key="4">
    <source>
        <dbReference type="ARBA" id="ARBA00008037"/>
    </source>
</evidence>
<dbReference type="Pfam" id="PF02373">
    <property type="entry name" value="JmjC"/>
    <property type="match status" value="1"/>
</dbReference>
<evidence type="ECO:0000256" key="2">
    <source>
        <dbReference type="ARBA" id="ARBA00003909"/>
    </source>
</evidence>
<dbReference type="RefSeq" id="XP_016609499.1">
    <property type="nucleotide sequence ID" value="XM_016751537.1"/>
</dbReference>
<keyword evidence="9" id="KW-0862">Zinc</keyword>
<feature type="region of interest" description="Disordered" evidence="20">
    <location>
        <begin position="593"/>
        <end position="672"/>
    </location>
</feature>
<keyword evidence="7" id="KW-0479">Metal-binding</keyword>
<evidence type="ECO:0000256" key="12">
    <source>
        <dbReference type="ARBA" id="ARBA00023002"/>
    </source>
</evidence>
<evidence type="ECO:0000256" key="14">
    <source>
        <dbReference type="ARBA" id="ARBA00023015"/>
    </source>
</evidence>
<dbReference type="SUPFAM" id="SSF51197">
    <property type="entry name" value="Clavaminate synthase-like"/>
    <property type="match status" value="1"/>
</dbReference>
<dbReference type="EC" id="1.14.11.27" evidence="5"/>
<evidence type="ECO:0000256" key="19">
    <source>
        <dbReference type="PROSITE-ProRule" id="PRU00146"/>
    </source>
</evidence>
<evidence type="ECO:0000256" key="18">
    <source>
        <dbReference type="ARBA" id="ARBA00047915"/>
    </source>
</evidence>
<feature type="region of interest" description="Disordered" evidence="20">
    <location>
        <begin position="494"/>
        <end position="523"/>
    </location>
</feature>
<keyword evidence="16" id="KW-0539">Nucleus</keyword>
<evidence type="ECO:0000256" key="8">
    <source>
        <dbReference type="ARBA" id="ARBA00022771"/>
    </source>
</evidence>
<organism evidence="23 24">
    <name type="scientific">Spizellomyces punctatus (strain DAOM BR117)</name>
    <dbReference type="NCBI Taxonomy" id="645134"/>
    <lineage>
        <taxon>Eukaryota</taxon>
        <taxon>Fungi</taxon>
        <taxon>Fungi incertae sedis</taxon>
        <taxon>Chytridiomycota</taxon>
        <taxon>Chytridiomycota incertae sedis</taxon>
        <taxon>Chytridiomycetes</taxon>
        <taxon>Spizellomycetales</taxon>
        <taxon>Spizellomycetaceae</taxon>
        <taxon>Spizellomyces</taxon>
    </lineage>
</organism>
<dbReference type="InterPro" id="IPR019787">
    <property type="entry name" value="Znf_PHD-finger"/>
</dbReference>
<reference evidence="23 24" key="1">
    <citation type="submission" date="2009-08" db="EMBL/GenBank/DDBJ databases">
        <title>The Genome Sequence of Spizellomyces punctatus strain DAOM BR117.</title>
        <authorList>
            <consortium name="The Broad Institute Genome Sequencing Platform"/>
            <person name="Russ C."/>
            <person name="Cuomo C."/>
            <person name="Shea T."/>
            <person name="Young S.K."/>
            <person name="Zeng Q."/>
            <person name="Koehrsen M."/>
            <person name="Haas B."/>
            <person name="Borodovsky M."/>
            <person name="Guigo R."/>
            <person name="Alvarado L."/>
            <person name="Berlin A."/>
            <person name="Bochicchio J."/>
            <person name="Borenstein D."/>
            <person name="Chapman S."/>
            <person name="Chen Z."/>
            <person name="Engels R."/>
            <person name="Freedman E."/>
            <person name="Gellesch M."/>
            <person name="Goldberg J."/>
            <person name="Griggs A."/>
            <person name="Gujja S."/>
            <person name="Heiman D."/>
            <person name="Hepburn T."/>
            <person name="Howarth C."/>
            <person name="Jen D."/>
            <person name="Larson L."/>
            <person name="Lewis B."/>
            <person name="Mehta T."/>
            <person name="Park D."/>
            <person name="Pearson M."/>
            <person name="Roberts A."/>
            <person name="Saif S."/>
            <person name="Shenoy N."/>
            <person name="Sisk P."/>
            <person name="Stolte C."/>
            <person name="Sykes S."/>
            <person name="Thomson T."/>
            <person name="Walk T."/>
            <person name="White J."/>
            <person name="Yandava C."/>
            <person name="Burger G."/>
            <person name="Gray M.W."/>
            <person name="Holland P.W.H."/>
            <person name="King N."/>
            <person name="Lang F.B.F."/>
            <person name="Roger A.J."/>
            <person name="Ruiz-Trillo I."/>
            <person name="Lander E."/>
            <person name="Nusbaum C."/>
        </authorList>
    </citation>
    <scope>NUCLEOTIDE SEQUENCE [LARGE SCALE GENOMIC DNA]</scope>
    <source>
        <strain evidence="23 24">DAOM BR117</strain>
    </source>
</reference>
<evidence type="ECO:0000256" key="13">
    <source>
        <dbReference type="ARBA" id="ARBA00023004"/>
    </source>
</evidence>
<comment type="subcellular location">
    <subcellularLocation>
        <location evidence="3">Nucleus</location>
    </subcellularLocation>
</comment>
<keyword evidence="12" id="KW-0560">Oxidoreductase</keyword>
<dbReference type="InterPro" id="IPR011011">
    <property type="entry name" value="Znf_FYVE_PHD"/>
</dbReference>
<feature type="domain" description="JmjC" evidence="22">
    <location>
        <begin position="236"/>
        <end position="395"/>
    </location>
</feature>
<dbReference type="Proteomes" id="UP000053201">
    <property type="component" value="Unassembled WGS sequence"/>
</dbReference>
<dbReference type="PANTHER" id="PTHR23123">
    <property type="entry name" value="PHD/F-BOX CONTAINING PROTEIN"/>
    <property type="match status" value="1"/>
</dbReference>
<keyword evidence="11" id="KW-0223">Dioxygenase</keyword>
<keyword evidence="10" id="KW-0156">Chromatin regulator</keyword>
<comment type="cofactor">
    <cofactor evidence="1">
        <name>Fe(2+)</name>
        <dbReference type="ChEBI" id="CHEBI:29033"/>
    </cofactor>
</comment>
<name>A0A0L0HKN2_SPIPD</name>
<feature type="region of interest" description="Disordered" evidence="20">
    <location>
        <begin position="714"/>
        <end position="788"/>
    </location>
</feature>
<protein>
    <recommendedName>
        <fullName evidence="6">JmjC domain-containing histone demethylation protein 1</fullName>
        <ecNumber evidence="5">1.14.11.27</ecNumber>
    </recommendedName>
    <alternativeName>
        <fullName evidence="17">[Histone-H3]-lysine-36 demethylase 1</fullName>
    </alternativeName>
</protein>
<keyword evidence="24" id="KW-1185">Reference proteome</keyword>
<dbReference type="AlphaFoldDB" id="A0A0L0HKN2"/>
<feature type="domain" description="PHD-type" evidence="21">
    <location>
        <begin position="39"/>
        <end position="92"/>
    </location>
</feature>
<dbReference type="SMART" id="SM00249">
    <property type="entry name" value="PHD"/>
    <property type="match status" value="1"/>
</dbReference>
<dbReference type="Gene3D" id="2.60.120.650">
    <property type="entry name" value="Cupin"/>
    <property type="match status" value="1"/>
</dbReference>
<keyword evidence="14" id="KW-0805">Transcription regulation</keyword>
<evidence type="ECO:0000259" key="21">
    <source>
        <dbReference type="PROSITE" id="PS50016"/>
    </source>
</evidence>
<evidence type="ECO:0000256" key="1">
    <source>
        <dbReference type="ARBA" id="ARBA00001954"/>
    </source>
</evidence>
<dbReference type="Pfam" id="PF17811">
    <property type="entry name" value="JHD"/>
    <property type="match status" value="1"/>
</dbReference>
<dbReference type="EMBL" id="KQ257454">
    <property type="protein sequence ID" value="KND01460.1"/>
    <property type="molecule type" value="Genomic_DNA"/>
</dbReference>
<evidence type="ECO:0000256" key="6">
    <source>
        <dbReference type="ARBA" id="ARBA00015153"/>
    </source>
</evidence>
<dbReference type="OrthoDB" id="5876800at2759"/>
<dbReference type="Pfam" id="PF00628">
    <property type="entry name" value="PHD"/>
    <property type="match status" value="1"/>
</dbReference>
<dbReference type="VEuPathDB" id="FungiDB:SPPG_03262"/>
<dbReference type="GeneID" id="27686793"/>
<dbReference type="STRING" id="645134.A0A0L0HKN2"/>
<evidence type="ECO:0000256" key="16">
    <source>
        <dbReference type="ARBA" id="ARBA00023242"/>
    </source>
</evidence>
<dbReference type="PROSITE" id="PS50016">
    <property type="entry name" value="ZF_PHD_2"/>
    <property type="match status" value="1"/>
</dbReference>
<evidence type="ECO:0000256" key="3">
    <source>
        <dbReference type="ARBA" id="ARBA00004123"/>
    </source>
</evidence>
<evidence type="ECO:0000256" key="7">
    <source>
        <dbReference type="ARBA" id="ARBA00022723"/>
    </source>
</evidence>
<comment type="function">
    <text evidence="2">Histone demethylase that specifically demethylates 'Lys-36' of histone H3, thereby playing a central role in histone code.</text>
</comment>
<keyword evidence="13" id="KW-0408">Iron</keyword>
<proteinExistence type="inferred from homology"/>
<dbReference type="PROSITE" id="PS01359">
    <property type="entry name" value="ZF_PHD_1"/>
    <property type="match status" value="1"/>
</dbReference>
<feature type="compositionally biased region" description="Acidic residues" evidence="20">
    <location>
        <begin position="593"/>
        <end position="616"/>
    </location>
</feature>
<dbReference type="OMA" id="WATHRAF"/>
<evidence type="ECO:0000256" key="17">
    <source>
        <dbReference type="ARBA" id="ARBA00031083"/>
    </source>
</evidence>
<dbReference type="Gene3D" id="1.20.58.1360">
    <property type="match status" value="1"/>
</dbReference>
<evidence type="ECO:0000256" key="10">
    <source>
        <dbReference type="ARBA" id="ARBA00022853"/>
    </source>
</evidence>
<feature type="compositionally biased region" description="Acidic residues" evidence="20">
    <location>
        <begin position="643"/>
        <end position="652"/>
    </location>
</feature>
<evidence type="ECO:0000313" key="24">
    <source>
        <dbReference type="Proteomes" id="UP000053201"/>
    </source>
</evidence>
<dbReference type="PROSITE" id="PS51184">
    <property type="entry name" value="JMJC"/>
    <property type="match status" value="1"/>
</dbReference>
<accession>A0A0L0HKN2</accession>
<dbReference type="GO" id="GO:0005634">
    <property type="term" value="C:nucleus"/>
    <property type="evidence" value="ECO:0007669"/>
    <property type="project" value="UniProtKB-SubCell"/>
</dbReference>
<evidence type="ECO:0000256" key="20">
    <source>
        <dbReference type="SAM" id="MobiDB-lite"/>
    </source>
</evidence>
<keyword evidence="8 19" id="KW-0863">Zinc-finger</keyword>
<evidence type="ECO:0000313" key="23">
    <source>
        <dbReference type="EMBL" id="KND01460.1"/>
    </source>
</evidence>
<feature type="compositionally biased region" description="Pro residues" evidence="20">
    <location>
        <begin position="722"/>
        <end position="731"/>
    </location>
</feature>
<dbReference type="InParanoid" id="A0A0L0HKN2"/>
<sequence>MNMTLAVSAVDGSVVEATSLVNSDPCKVPPTRPTKAKRNMYCYCESDGRDGRFMIQCDGCKNWYHGECIDPPMTEDDTQYLTKFYCAECEATHGKSIYKEPTRKSKRDRTQINYSELNQGVAVEEHRFTKLLRARSFAPDRFQRLQGRDVTLDWARTTGLKEPIVIESPEGLDMCMPDKSLIVNQVADLCGREREVDVIEVATQSERIMTLDEWAKYFHQPPEKRKRILNVISLEISQTPLGDQIKRPRLVRELDWIDNVWPVDLKAKDDYPRVQLYCLMSVKDSYTDFHIDFGGSSVFYHLLSGQKVFYFIEPTKTNLRKYEKWSSSPDQSNIFLADEIKGGAIEVCLYAGNTMIIPTGWIHAVYTPADSVVIGGNFLQGLNIGGQLDIYEIEKRTLVPAKFRFPFFEKMQWYAAKAYLGILKEHAAQILSKWELDGLNVLINFLQEIATRVSDVNRLKKEERKALKRTIPQGIKNVQKLLRKLQKHVNAARAEMGIDKPNPPPSKSASSYSLLAGPSDGVNLKEHEKDLSEAATNAVDLDSHPNATIKAEIHTLQAGHLEQIENESLIAHGSAIDDDSDEWLSDLTEMEFLDSDNDDEPIDDEDDGEYMDEDDDGVVHTDDGQAYIPGGNTRKAKRKPESESDDASDDADDGTRATRKKKGRSLGYIRTSTTIRSDTSKVIDVPHIAPPAQSKPCVTSLPIRKESMATNPPKAAVTGMYLPPPPQPPPTREVSNTASNQIISNSSDEMKPTIANTAVNVSAPKKEKKPATVYQRMSKTMSRLGKRR</sequence>
<evidence type="ECO:0000259" key="22">
    <source>
        <dbReference type="PROSITE" id="PS51184"/>
    </source>
</evidence>
<evidence type="ECO:0000256" key="9">
    <source>
        <dbReference type="ARBA" id="ARBA00022833"/>
    </source>
</evidence>
<gene>
    <name evidence="23" type="ORF">SPPG_03262</name>
</gene>
<evidence type="ECO:0000256" key="15">
    <source>
        <dbReference type="ARBA" id="ARBA00023163"/>
    </source>
</evidence>
<dbReference type="InterPro" id="IPR001965">
    <property type="entry name" value="Znf_PHD"/>
</dbReference>
<evidence type="ECO:0000256" key="5">
    <source>
        <dbReference type="ARBA" id="ARBA00013246"/>
    </source>
</evidence>
<comment type="catalytic activity">
    <reaction evidence="18">
        <text>N(6),N(6)-dimethyl-L-lysyl(36)-[histone H3] + 2 2-oxoglutarate + 2 O2 = L-lysyl(36)-[histone H3] + 2 formaldehyde + 2 succinate + 2 CO2</text>
        <dbReference type="Rhea" id="RHEA:42032"/>
        <dbReference type="Rhea" id="RHEA-COMP:9785"/>
        <dbReference type="Rhea" id="RHEA-COMP:9787"/>
        <dbReference type="ChEBI" id="CHEBI:15379"/>
        <dbReference type="ChEBI" id="CHEBI:16526"/>
        <dbReference type="ChEBI" id="CHEBI:16810"/>
        <dbReference type="ChEBI" id="CHEBI:16842"/>
        <dbReference type="ChEBI" id="CHEBI:29969"/>
        <dbReference type="ChEBI" id="CHEBI:30031"/>
        <dbReference type="ChEBI" id="CHEBI:61976"/>
        <dbReference type="EC" id="1.14.11.27"/>
    </reaction>
</comment>
<dbReference type="InterPro" id="IPR003347">
    <property type="entry name" value="JmjC_dom"/>
</dbReference>
<comment type="similarity">
    <text evidence="4">Belongs to the JHDM1 histone demethylase family.</text>
</comment>
<feature type="compositionally biased region" description="Polar residues" evidence="20">
    <location>
        <begin position="733"/>
        <end position="747"/>
    </location>
</feature>